<feature type="compositionally biased region" description="Basic residues" evidence="1">
    <location>
        <begin position="118"/>
        <end position="127"/>
    </location>
</feature>
<evidence type="ECO:0000313" key="3">
    <source>
        <dbReference type="Proteomes" id="UP000078486"/>
    </source>
</evidence>
<feature type="compositionally biased region" description="Basic and acidic residues" evidence="1">
    <location>
        <begin position="80"/>
        <end position="96"/>
    </location>
</feature>
<feature type="compositionally biased region" description="Basic and acidic residues" evidence="1">
    <location>
        <begin position="63"/>
        <end position="73"/>
    </location>
</feature>
<dbReference type="EMBL" id="LRRQ01000076">
    <property type="protein sequence ID" value="OAM89851.1"/>
    <property type="molecule type" value="Genomic_DNA"/>
</dbReference>
<evidence type="ECO:0000256" key="1">
    <source>
        <dbReference type="SAM" id="MobiDB-lite"/>
    </source>
</evidence>
<protein>
    <submittedName>
        <fullName evidence="2">Uncharacterized protein</fullName>
    </submittedName>
</protein>
<proteinExistence type="predicted"/>
<feature type="region of interest" description="Disordered" evidence="1">
    <location>
        <begin position="58"/>
        <end position="127"/>
    </location>
</feature>
<comment type="caution">
    <text evidence="2">The sequence shown here is derived from an EMBL/GenBank/DDBJ whole genome shotgun (WGS) entry which is preliminary data.</text>
</comment>
<gene>
    <name evidence="2" type="ORF">AW736_11060</name>
</gene>
<dbReference type="Proteomes" id="UP000078486">
    <property type="component" value="Unassembled WGS sequence"/>
</dbReference>
<dbReference type="AlphaFoldDB" id="A0A178IJI1"/>
<sequence length="127" mass="14342">MRLTEHELALFSQLAENSGLQLSEIVRRLLHAAVAFYAANDAWPREIEIAKKTKPTETLAGKITEHNLSELRDSGQTLLPHEKGKLDKLDTEPLDRKPRHSLRADAAFADARTDTKRPSRAQRPPKK</sequence>
<reference evidence="2 3" key="1">
    <citation type="submission" date="2016-01" db="EMBL/GenBank/DDBJ databases">
        <title>High potential of lignocellulose degradation of a new Verrucomicrobia species.</title>
        <authorList>
            <person name="Wang Y."/>
            <person name="Shi Y."/>
            <person name="Qiu Z."/>
            <person name="Liu S."/>
            <person name="Yang H."/>
        </authorList>
    </citation>
    <scope>NUCLEOTIDE SEQUENCE [LARGE SCALE GENOMIC DNA]</scope>
    <source>
        <strain evidence="2 3">TSB47</strain>
    </source>
</reference>
<keyword evidence="3" id="KW-1185">Reference proteome</keyword>
<accession>A0A178IJI1</accession>
<name>A0A178IJI1_9BACT</name>
<organism evidence="2 3">
    <name type="scientific">Termitidicoccus mucosus</name>
    <dbReference type="NCBI Taxonomy" id="1184151"/>
    <lineage>
        <taxon>Bacteria</taxon>
        <taxon>Pseudomonadati</taxon>
        <taxon>Verrucomicrobiota</taxon>
        <taxon>Opitutia</taxon>
        <taxon>Opitutales</taxon>
        <taxon>Opitutaceae</taxon>
        <taxon>Termitidicoccus</taxon>
    </lineage>
</organism>
<evidence type="ECO:0000313" key="2">
    <source>
        <dbReference type="EMBL" id="OAM89851.1"/>
    </source>
</evidence>